<name>A0AAW9QT74_9CHRO</name>
<gene>
    <name evidence="1" type="ORF">V0288_07295</name>
</gene>
<comment type="caution">
    <text evidence="1">The sequence shown here is derived from an EMBL/GenBank/DDBJ whole genome shotgun (WGS) entry which is preliminary data.</text>
</comment>
<sequence>MERAEIETALKAAFLQCENHLVPLNEQQKEILLQAFLDTETLADGNPLDELSARERETLLEFIRERESENLSWKGSILNDWLNDRPSGTVQFIRDRYGLSWLNRVQPIHWQEYLQRVGLTREKLQIGDSIEVSNGLWEWVREDDPGSREWYPCQVIGLRDEDESETASCTVRFETGEEFEIQGIYQWNRVNWRFRSIG</sequence>
<organism evidence="1 2">
    <name type="scientific">Pannus brasiliensis CCIBt3594</name>
    <dbReference type="NCBI Taxonomy" id="1427578"/>
    <lineage>
        <taxon>Bacteria</taxon>
        <taxon>Bacillati</taxon>
        <taxon>Cyanobacteriota</taxon>
        <taxon>Cyanophyceae</taxon>
        <taxon>Oscillatoriophycideae</taxon>
        <taxon>Chroococcales</taxon>
        <taxon>Microcystaceae</taxon>
        <taxon>Pannus</taxon>
    </lineage>
</organism>
<evidence type="ECO:0000313" key="1">
    <source>
        <dbReference type="EMBL" id="MEG3436921.1"/>
    </source>
</evidence>
<protein>
    <submittedName>
        <fullName evidence="1">Uncharacterized protein</fullName>
    </submittedName>
</protein>
<reference evidence="1 2" key="1">
    <citation type="submission" date="2024-01" db="EMBL/GenBank/DDBJ databases">
        <title>Genomic insights into the taxonomy and metabolism of the cyanobacterium Pannus brasiliensis CCIBt3594.</title>
        <authorList>
            <person name="Machado M."/>
            <person name="Botero N.B."/>
            <person name="Andreote A.P.D."/>
            <person name="Feitosa A.M.T."/>
            <person name="Popin R."/>
            <person name="Sivonen K."/>
            <person name="Fiore M.F."/>
        </authorList>
    </citation>
    <scope>NUCLEOTIDE SEQUENCE [LARGE SCALE GENOMIC DNA]</scope>
    <source>
        <strain evidence="1 2">CCIBt3594</strain>
    </source>
</reference>
<evidence type="ECO:0000313" key="2">
    <source>
        <dbReference type="Proteomes" id="UP001328733"/>
    </source>
</evidence>
<proteinExistence type="predicted"/>
<keyword evidence="2" id="KW-1185">Reference proteome</keyword>
<dbReference type="RefSeq" id="WP_332864389.1">
    <property type="nucleotide sequence ID" value="NZ_JBAFSM010000011.1"/>
</dbReference>
<dbReference type="AlphaFoldDB" id="A0AAW9QT74"/>
<accession>A0AAW9QT74</accession>
<dbReference type="Proteomes" id="UP001328733">
    <property type="component" value="Unassembled WGS sequence"/>
</dbReference>
<dbReference type="EMBL" id="JBAFSM010000011">
    <property type="protein sequence ID" value="MEG3436921.1"/>
    <property type="molecule type" value="Genomic_DNA"/>
</dbReference>